<organism evidence="1 2">
    <name type="scientific">Cercopithifilaria johnstoni</name>
    <dbReference type="NCBI Taxonomy" id="2874296"/>
    <lineage>
        <taxon>Eukaryota</taxon>
        <taxon>Metazoa</taxon>
        <taxon>Ecdysozoa</taxon>
        <taxon>Nematoda</taxon>
        <taxon>Chromadorea</taxon>
        <taxon>Rhabditida</taxon>
        <taxon>Spirurina</taxon>
        <taxon>Spiruromorpha</taxon>
        <taxon>Filarioidea</taxon>
        <taxon>Onchocercidae</taxon>
        <taxon>Cercopithifilaria</taxon>
    </lineage>
</organism>
<protein>
    <submittedName>
        <fullName evidence="1">Uncharacterized protein</fullName>
    </submittedName>
</protein>
<proteinExistence type="predicted"/>
<reference evidence="1" key="1">
    <citation type="submission" date="2021-09" db="EMBL/GenBank/DDBJ databases">
        <authorList>
            <consortium name="Pathogen Informatics"/>
        </authorList>
    </citation>
    <scope>NUCLEOTIDE SEQUENCE</scope>
</reference>
<comment type="caution">
    <text evidence="1">The sequence shown here is derived from an EMBL/GenBank/DDBJ whole genome shotgun (WGS) entry which is preliminary data.</text>
</comment>
<name>A0A8J2LZJ6_9BILA</name>
<dbReference type="AlphaFoldDB" id="A0A8J2LZJ6"/>
<evidence type="ECO:0000313" key="1">
    <source>
        <dbReference type="EMBL" id="CAG9532201.1"/>
    </source>
</evidence>
<dbReference type="Proteomes" id="UP000746747">
    <property type="component" value="Unassembled WGS sequence"/>
</dbReference>
<sequence>MRSRERKEKEKFSWGQKKNDWYRFQHFNGCLCMLSCHHMPSPVDRLIYGAFRAEAISRVTNMYASFFLASRGAGLDEELAFLTVSMSHSNQHHICYLIYRCQRTLSGGKKEKRFALFLLVTANDFHLLLCGARGLT</sequence>
<evidence type="ECO:0000313" key="2">
    <source>
        <dbReference type="Proteomes" id="UP000746747"/>
    </source>
</evidence>
<dbReference type="EMBL" id="CAKAEH010000899">
    <property type="protein sequence ID" value="CAG9532201.1"/>
    <property type="molecule type" value="Genomic_DNA"/>
</dbReference>
<gene>
    <name evidence="1" type="ORF">CJOHNSTONI_LOCUS2532</name>
</gene>
<accession>A0A8J2LZJ6</accession>
<keyword evidence="2" id="KW-1185">Reference proteome</keyword>